<dbReference type="PROSITE" id="PS51257">
    <property type="entry name" value="PROKAR_LIPOPROTEIN"/>
    <property type="match status" value="1"/>
</dbReference>
<protein>
    <recommendedName>
        <fullName evidence="4">Lipoprotein</fullName>
    </recommendedName>
</protein>
<reference evidence="3" key="1">
    <citation type="submission" date="2016-12" db="EMBL/GenBank/DDBJ databases">
        <authorList>
            <person name="Gulvik C.A."/>
        </authorList>
    </citation>
    <scope>NUCLEOTIDE SEQUENCE [LARGE SCALE GENOMIC DNA]</scope>
    <source>
        <strain evidence="3">ATCC 51725</strain>
    </source>
</reference>
<feature type="signal peptide" evidence="1">
    <location>
        <begin position="1"/>
        <end position="20"/>
    </location>
</feature>
<proteinExistence type="predicted"/>
<gene>
    <name evidence="2" type="ORF">BU200_04880</name>
</gene>
<sequence>MTKKVYWVVIIALCSLFFVACGKPANSLEGKFYKVYEGEKTLAFEFDKDSGFYHLSSMGGAVPITNIERDKKQFAVSGFLTVVIAYNISDTGELEILNGGGMEGTYYKEDSKALEEAMK</sequence>
<dbReference type="EMBL" id="MSJL01000017">
    <property type="protein sequence ID" value="OLF49912.1"/>
    <property type="molecule type" value="Genomic_DNA"/>
</dbReference>
<comment type="caution">
    <text evidence="2">The sequence shown here is derived from an EMBL/GenBank/DDBJ whole genome shotgun (WGS) entry which is preliminary data.</text>
</comment>
<name>A0A1Q8EDP5_STRAI</name>
<keyword evidence="3" id="KW-1185">Reference proteome</keyword>
<evidence type="ECO:0000313" key="2">
    <source>
        <dbReference type="EMBL" id="OLF49912.1"/>
    </source>
</evidence>
<keyword evidence="1" id="KW-0732">Signal</keyword>
<evidence type="ECO:0000256" key="1">
    <source>
        <dbReference type="SAM" id="SignalP"/>
    </source>
</evidence>
<evidence type="ECO:0008006" key="4">
    <source>
        <dbReference type="Google" id="ProtNLM"/>
    </source>
</evidence>
<dbReference type="AlphaFoldDB" id="A0A1Q8EDP5"/>
<accession>A0A1Q8EDP5</accession>
<organism evidence="2 3">
    <name type="scientific">Streptococcus acidominimus</name>
    <dbReference type="NCBI Taxonomy" id="1326"/>
    <lineage>
        <taxon>Bacteria</taxon>
        <taxon>Bacillati</taxon>
        <taxon>Bacillota</taxon>
        <taxon>Bacilli</taxon>
        <taxon>Lactobacillales</taxon>
        <taxon>Streptococcaceae</taxon>
        <taxon>Streptococcus</taxon>
    </lineage>
</organism>
<evidence type="ECO:0000313" key="3">
    <source>
        <dbReference type="Proteomes" id="UP000186437"/>
    </source>
</evidence>
<dbReference type="Proteomes" id="UP000186437">
    <property type="component" value="Unassembled WGS sequence"/>
</dbReference>
<feature type="chain" id="PRO_5039368506" description="Lipoprotein" evidence="1">
    <location>
        <begin position="21"/>
        <end position="119"/>
    </location>
</feature>